<proteinExistence type="predicted"/>
<dbReference type="Pfam" id="PF13302">
    <property type="entry name" value="Acetyltransf_3"/>
    <property type="match status" value="1"/>
</dbReference>
<dbReference type="PROSITE" id="PS51186">
    <property type="entry name" value="GNAT"/>
    <property type="match status" value="1"/>
</dbReference>
<dbReference type="InterPro" id="IPR000182">
    <property type="entry name" value="GNAT_dom"/>
</dbReference>
<dbReference type="PANTHER" id="PTHR43328">
    <property type="entry name" value="ACETYLTRANSFERASE-RELATED"/>
    <property type="match status" value="1"/>
</dbReference>
<name>A0AA90NLG4_9GAMM</name>
<dbReference type="InterPro" id="IPR016181">
    <property type="entry name" value="Acyl_CoA_acyltransferase"/>
</dbReference>
<feature type="domain" description="N-acetyltransferase" evidence="1">
    <location>
        <begin position="18"/>
        <end position="167"/>
    </location>
</feature>
<organism evidence="2 3">
    <name type="scientific">Candidatus Endonucleibacter bathymodioli</name>
    <dbReference type="NCBI Taxonomy" id="539814"/>
    <lineage>
        <taxon>Bacteria</taxon>
        <taxon>Pseudomonadati</taxon>
        <taxon>Pseudomonadota</taxon>
        <taxon>Gammaproteobacteria</taxon>
        <taxon>Oceanospirillales</taxon>
        <taxon>Endozoicomonadaceae</taxon>
        <taxon>Candidatus Endonucleibacter</taxon>
    </lineage>
</organism>
<reference evidence="2 3" key="1">
    <citation type="journal article" date="2023" name="bioRxiv">
        <title>An intranuclear bacterial parasite of deep-sea mussels expresses apoptosis inhibitors acquired from its host.</title>
        <authorList>
            <person name="Gonzalez Porras M.A."/>
            <person name="Assie A."/>
            <person name="Tietjen M."/>
            <person name="Violette M."/>
            <person name="Kleiner M."/>
            <person name="Gruber-Vodicka H."/>
            <person name="Dubilier N."/>
            <person name="Leisch N."/>
        </authorList>
    </citation>
    <scope>NUCLEOTIDE SEQUENCE [LARGE SCALE GENOMIC DNA]</scope>
    <source>
        <strain evidence="2">IAP13</strain>
    </source>
</reference>
<evidence type="ECO:0000259" key="1">
    <source>
        <dbReference type="PROSITE" id="PS51186"/>
    </source>
</evidence>
<dbReference type="PANTHER" id="PTHR43328:SF1">
    <property type="entry name" value="N-ACETYLTRANSFERASE DOMAIN-CONTAINING PROTEIN"/>
    <property type="match status" value="1"/>
</dbReference>
<gene>
    <name evidence="2" type="ORF">QS748_06055</name>
</gene>
<dbReference type="AlphaFoldDB" id="A0AA90NLG4"/>
<dbReference type="Gene3D" id="3.40.630.30">
    <property type="match status" value="1"/>
</dbReference>
<dbReference type="EMBL" id="JASXSV010000007">
    <property type="protein sequence ID" value="MDP0588767.1"/>
    <property type="molecule type" value="Genomic_DNA"/>
</dbReference>
<dbReference type="GO" id="GO:0016747">
    <property type="term" value="F:acyltransferase activity, transferring groups other than amino-acyl groups"/>
    <property type="evidence" value="ECO:0007669"/>
    <property type="project" value="InterPro"/>
</dbReference>
<comment type="caution">
    <text evidence="2">The sequence shown here is derived from an EMBL/GenBank/DDBJ whole genome shotgun (WGS) entry which is preliminary data.</text>
</comment>
<evidence type="ECO:0000313" key="3">
    <source>
        <dbReference type="Proteomes" id="UP001178148"/>
    </source>
</evidence>
<dbReference type="Proteomes" id="UP001178148">
    <property type="component" value="Unassembled WGS sequence"/>
</dbReference>
<dbReference type="EC" id="2.-.-.-" evidence="2"/>
<keyword evidence="2" id="KW-0808">Transferase</keyword>
<dbReference type="SUPFAM" id="SSF55729">
    <property type="entry name" value="Acyl-CoA N-acyltransferases (Nat)"/>
    <property type="match status" value="1"/>
</dbReference>
<protein>
    <submittedName>
        <fullName evidence="2">GNAT family protein</fullName>
        <ecNumber evidence="2">2.-.-.-</ecNumber>
    </submittedName>
</protein>
<accession>A0AA90NLG4</accession>
<sequence>MRFELGDGYCIRGFLYGDALSLAKHADNKNIAKHLRDSFPSPYTVGHARLWIQYVKEHEPKTRFVIAYKEQAIGEIGFLAQMDVHRFSAELGYWLSEEHWGRGIMSRTIALICNYAFEKHNIVRIYADVIEYNKASCKVLEKCGFEIEAVFQKHVFKYEKFYNQYLYALVR</sequence>
<keyword evidence="3" id="KW-1185">Reference proteome</keyword>
<evidence type="ECO:0000313" key="2">
    <source>
        <dbReference type="EMBL" id="MDP0588767.1"/>
    </source>
</evidence>